<organism evidence="4 5">
    <name type="scientific">Planobispora longispora</name>
    <dbReference type="NCBI Taxonomy" id="28887"/>
    <lineage>
        <taxon>Bacteria</taxon>
        <taxon>Bacillati</taxon>
        <taxon>Actinomycetota</taxon>
        <taxon>Actinomycetes</taxon>
        <taxon>Streptosporangiales</taxon>
        <taxon>Streptosporangiaceae</taxon>
        <taxon>Planobispora</taxon>
    </lineage>
</organism>
<accession>A0A8J3W9N2</accession>
<dbReference type="GO" id="GO:0051920">
    <property type="term" value="F:peroxiredoxin activity"/>
    <property type="evidence" value="ECO:0007669"/>
    <property type="project" value="InterPro"/>
</dbReference>
<dbReference type="Proteomes" id="UP000616724">
    <property type="component" value="Unassembled WGS sequence"/>
</dbReference>
<feature type="compositionally biased region" description="Basic and acidic residues" evidence="1">
    <location>
        <begin position="257"/>
        <end position="279"/>
    </location>
</feature>
<proteinExistence type="predicted"/>
<evidence type="ECO:0000259" key="2">
    <source>
        <dbReference type="Pfam" id="PF02627"/>
    </source>
</evidence>
<keyword evidence="5" id="KW-1185">Reference proteome</keyword>
<dbReference type="Gene3D" id="1.20.1290.10">
    <property type="entry name" value="AhpD-like"/>
    <property type="match status" value="1"/>
</dbReference>
<dbReference type="Pfam" id="PF12697">
    <property type="entry name" value="Abhydrolase_6"/>
    <property type="match status" value="1"/>
</dbReference>
<dbReference type="InterPro" id="IPR029058">
    <property type="entry name" value="AB_hydrolase_fold"/>
</dbReference>
<dbReference type="PRINTS" id="PR00111">
    <property type="entry name" value="ABHYDROLASE"/>
</dbReference>
<feature type="compositionally biased region" description="Basic and acidic residues" evidence="1">
    <location>
        <begin position="286"/>
        <end position="301"/>
    </location>
</feature>
<dbReference type="NCBIfam" id="TIGR02425">
    <property type="entry name" value="decarb_PcaC"/>
    <property type="match status" value="1"/>
</dbReference>
<dbReference type="InterPro" id="IPR029032">
    <property type="entry name" value="AhpD-like"/>
</dbReference>
<dbReference type="Gene3D" id="3.40.50.1820">
    <property type="entry name" value="alpha/beta hydrolase"/>
    <property type="match status" value="1"/>
</dbReference>
<dbReference type="PANTHER" id="PTHR33570:SF2">
    <property type="entry name" value="CARBOXYMUCONOLACTONE DECARBOXYLASE-LIKE DOMAIN-CONTAINING PROTEIN"/>
    <property type="match status" value="1"/>
</dbReference>
<dbReference type="Pfam" id="PF02627">
    <property type="entry name" value="CMD"/>
    <property type="match status" value="1"/>
</dbReference>
<feature type="domain" description="Carboxymuconolactone decarboxylase-like" evidence="2">
    <location>
        <begin position="322"/>
        <end position="404"/>
    </location>
</feature>
<evidence type="ECO:0008006" key="6">
    <source>
        <dbReference type="Google" id="ProtNLM"/>
    </source>
</evidence>
<dbReference type="SUPFAM" id="SSF69118">
    <property type="entry name" value="AhpD-like"/>
    <property type="match status" value="1"/>
</dbReference>
<dbReference type="RefSeq" id="WP_203895374.1">
    <property type="nucleotide sequence ID" value="NZ_BOOH01000066.1"/>
</dbReference>
<comment type="caution">
    <text evidence="4">The sequence shown here is derived from an EMBL/GenBank/DDBJ whole genome shotgun (WGS) entry which is preliminary data.</text>
</comment>
<evidence type="ECO:0000313" key="4">
    <source>
        <dbReference type="EMBL" id="GIH80972.1"/>
    </source>
</evidence>
<gene>
    <name evidence="4" type="ORF">Plo01_74010</name>
</gene>
<protein>
    <recommendedName>
        <fullName evidence="6">3-oxoadipate enol-lactonase</fullName>
    </recommendedName>
</protein>
<evidence type="ECO:0000313" key="5">
    <source>
        <dbReference type="Proteomes" id="UP000616724"/>
    </source>
</evidence>
<dbReference type="InterPro" id="IPR012788">
    <property type="entry name" value="Decarb_PcaC"/>
</dbReference>
<dbReference type="PANTHER" id="PTHR33570">
    <property type="entry name" value="4-CARBOXYMUCONOLACTONE DECARBOXYLASE FAMILY PROTEIN"/>
    <property type="match status" value="1"/>
</dbReference>
<dbReference type="EMBL" id="BOOH01000066">
    <property type="protein sequence ID" value="GIH80972.1"/>
    <property type="molecule type" value="Genomic_DNA"/>
</dbReference>
<dbReference type="SUPFAM" id="SSF53474">
    <property type="entry name" value="alpha/beta-Hydrolases"/>
    <property type="match status" value="1"/>
</dbReference>
<evidence type="ECO:0000259" key="3">
    <source>
        <dbReference type="Pfam" id="PF12697"/>
    </source>
</evidence>
<feature type="region of interest" description="Disordered" evidence="1">
    <location>
        <begin position="247"/>
        <end position="301"/>
    </location>
</feature>
<dbReference type="AlphaFoldDB" id="A0A8J3W9N2"/>
<dbReference type="InterPro" id="IPR003779">
    <property type="entry name" value="CMD-like"/>
</dbReference>
<feature type="domain" description="AB hydrolase-1" evidence="3">
    <location>
        <begin position="26"/>
        <end position="240"/>
    </location>
</feature>
<reference evidence="4 5" key="1">
    <citation type="submission" date="2021-01" db="EMBL/GenBank/DDBJ databases">
        <title>Whole genome shotgun sequence of Planobispora longispora NBRC 13918.</title>
        <authorList>
            <person name="Komaki H."/>
            <person name="Tamura T."/>
        </authorList>
    </citation>
    <scope>NUCLEOTIDE SEQUENCE [LARGE SCALE GENOMIC DNA]</scope>
    <source>
        <strain evidence="4 5">NBRC 13918</strain>
    </source>
</reference>
<name>A0A8J3W9N2_9ACTN</name>
<sequence>MRLHHRIDGPADAPLLVLGPSLGTGLAVWEPQLETLTATWRVLRYDLPGHGGSAPATGFTFDELARAVLDLVDEERFAIGGISLGGALAATVAADAPGRVTHLVMCCSSARFGEPGPWLERAAAVRRDGLRPLMETLLGRWFVARVSESDPVLLHWVLSMVHGVDAESYAACCEAISGYDLTARLPEISAPALVIAGAEDPATPVEHSLTLARGIPGSLLIVVPGAAHLANVEQAEAVTAAIVRHLGGKGSGGSREGGGEDAREAGDREAGDQGSREGGDQGGRGNGREDDRRAAGMRTRREVLGDAHVDRAVANTTPFTADFQDLITRYAWDEIWNRPGLDRRTRSCVTLTALVAGGHLEELAMHVRAALRNGLTPDEIKEVLLQTAIYCGVPAANAAFAVAQRTLAESAPQR</sequence>
<evidence type="ECO:0000256" key="1">
    <source>
        <dbReference type="SAM" id="MobiDB-lite"/>
    </source>
</evidence>
<dbReference type="InterPro" id="IPR052512">
    <property type="entry name" value="4CMD/NDH-1_regulator"/>
</dbReference>
<dbReference type="InterPro" id="IPR000073">
    <property type="entry name" value="AB_hydrolase_1"/>
</dbReference>